<dbReference type="EMBL" id="KZ678410">
    <property type="protein sequence ID" value="PSR92076.1"/>
    <property type="molecule type" value="Genomic_DNA"/>
</dbReference>
<name>A0A2T3ACT9_9PEZI</name>
<proteinExistence type="predicted"/>
<evidence type="ECO:0000313" key="1">
    <source>
        <dbReference type="EMBL" id="PSR92076.1"/>
    </source>
</evidence>
<organism evidence="1 2">
    <name type="scientific">Coniella lustricola</name>
    <dbReference type="NCBI Taxonomy" id="2025994"/>
    <lineage>
        <taxon>Eukaryota</taxon>
        <taxon>Fungi</taxon>
        <taxon>Dikarya</taxon>
        <taxon>Ascomycota</taxon>
        <taxon>Pezizomycotina</taxon>
        <taxon>Sordariomycetes</taxon>
        <taxon>Sordariomycetidae</taxon>
        <taxon>Diaporthales</taxon>
        <taxon>Schizoparmaceae</taxon>
        <taxon>Coniella</taxon>
    </lineage>
</organism>
<protein>
    <submittedName>
        <fullName evidence="1">Uncharacterized protein</fullName>
    </submittedName>
</protein>
<evidence type="ECO:0000313" key="2">
    <source>
        <dbReference type="Proteomes" id="UP000241462"/>
    </source>
</evidence>
<accession>A0A2T3ACT9</accession>
<sequence length="94" mass="10317">MLVVNLAAAAAAAAASGCIKHQSQTYIHTPNTRCSNRFPRLIYPLSIACLVLQLGFSLADFSDCDELYGPRFNCYVHRAAECNCIQILLRVVVN</sequence>
<dbReference type="InParanoid" id="A0A2T3ACT9"/>
<keyword evidence="2" id="KW-1185">Reference proteome</keyword>
<dbReference type="AlphaFoldDB" id="A0A2T3ACT9"/>
<gene>
    <name evidence="1" type="ORF">BD289DRAFT_429393</name>
</gene>
<dbReference type="Proteomes" id="UP000241462">
    <property type="component" value="Unassembled WGS sequence"/>
</dbReference>
<reference evidence="1 2" key="1">
    <citation type="journal article" date="2018" name="Mycol. Prog.">
        <title>Coniella lustricola, a new species from submerged detritus.</title>
        <authorList>
            <person name="Raudabaugh D.B."/>
            <person name="Iturriaga T."/>
            <person name="Carver A."/>
            <person name="Mondo S."/>
            <person name="Pangilinan J."/>
            <person name="Lipzen A."/>
            <person name="He G."/>
            <person name="Amirebrahimi M."/>
            <person name="Grigoriev I.V."/>
            <person name="Miller A.N."/>
        </authorList>
    </citation>
    <scope>NUCLEOTIDE SEQUENCE [LARGE SCALE GENOMIC DNA]</scope>
    <source>
        <strain evidence="1 2">B22-T-1</strain>
    </source>
</reference>